<feature type="transmembrane region" description="Helical" evidence="1">
    <location>
        <begin position="48"/>
        <end position="66"/>
    </location>
</feature>
<accession>A0A837RE14</accession>
<reference evidence="2 3" key="1">
    <citation type="journal article" date="2015" name="Genome Announc.">
        <title>Expanding the biotechnology potential of lactobacilli through comparative genomics of 213 strains and associated genera.</title>
        <authorList>
            <person name="Sun Z."/>
            <person name="Harris H.M."/>
            <person name="McCann A."/>
            <person name="Guo C."/>
            <person name="Argimon S."/>
            <person name="Zhang W."/>
            <person name="Yang X."/>
            <person name="Jeffery I.B."/>
            <person name="Cooney J.C."/>
            <person name="Kagawa T.F."/>
            <person name="Liu W."/>
            <person name="Song Y."/>
            <person name="Salvetti E."/>
            <person name="Wrobel A."/>
            <person name="Rasinkangas P."/>
            <person name="Parkhill J."/>
            <person name="Rea M.C."/>
            <person name="O'Sullivan O."/>
            <person name="Ritari J."/>
            <person name="Douillard F.P."/>
            <person name="Paul Ross R."/>
            <person name="Yang R."/>
            <person name="Briner A.E."/>
            <person name="Felis G.E."/>
            <person name="de Vos W.M."/>
            <person name="Barrangou R."/>
            <person name="Klaenhammer T.R."/>
            <person name="Caufield P.W."/>
            <person name="Cui Y."/>
            <person name="Zhang H."/>
            <person name="O'Toole P.W."/>
        </authorList>
    </citation>
    <scope>NUCLEOTIDE SEQUENCE [LARGE SCALE GENOMIC DNA]</scope>
    <source>
        <strain evidence="2 3">DSM 20314</strain>
    </source>
</reference>
<keyword evidence="1" id="KW-1133">Transmembrane helix</keyword>
<organism evidence="2 3">
    <name type="scientific">Lactiplantibacillus pentosus DSM 20314</name>
    <dbReference type="NCBI Taxonomy" id="1423791"/>
    <lineage>
        <taxon>Bacteria</taxon>
        <taxon>Bacillati</taxon>
        <taxon>Bacillota</taxon>
        <taxon>Bacilli</taxon>
        <taxon>Lactobacillales</taxon>
        <taxon>Lactobacillaceae</taxon>
        <taxon>Lactiplantibacillus</taxon>
    </lineage>
</organism>
<keyword evidence="1" id="KW-0472">Membrane</keyword>
<dbReference type="Proteomes" id="UP000051020">
    <property type="component" value="Unassembled WGS sequence"/>
</dbReference>
<protein>
    <recommendedName>
        <fullName evidence="4">BetT protein</fullName>
    </recommendedName>
</protein>
<dbReference type="EMBL" id="AZCU01000004">
    <property type="protein sequence ID" value="KRK26110.1"/>
    <property type="molecule type" value="Genomic_DNA"/>
</dbReference>
<evidence type="ECO:0000313" key="3">
    <source>
        <dbReference type="Proteomes" id="UP000051020"/>
    </source>
</evidence>
<evidence type="ECO:0000313" key="2">
    <source>
        <dbReference type="EMBL" id="KRK26110.1"/>
    </source>
</evidence>
<evidence type="ECO:0000256" key="1">
    <source>
        <dbReference type="SAM" id="Phobius"/>
    </source>
</evidence>
<gene>
    <name evidence="2" type="ORF">FD24_GL002447</name>
</gene>
<evidence type="ECO:0008006" key="4">
    <source>
        <dbReference type="Google" id="ProtNLM"/>
    </source>
</evidence>
<proteinExistence type="predicted"/>
<dbReference type="AlphaFoldDB" id="A0A837RE14"/>
<name>A0A837RE14_LACPE</name>
<feature type="transmembrane region" description="Helical" evidence="1">
    <location>
        <begin position="12"/>
        <end position="36"/>
    </location>
</feature>
<keyword evidence="1" id="KW-0812">Transmembrane</keyword>
<sequence length="71" mass="7628">MEEQLMKTTWLASLLVTIFWGAVLGLVVTYLGGAMVEALTATPLTREPLKGMAVGVLLAVMSGLLVRTTHR</sequence>
<comment type="caution">
    <text evidence="2">The sequence shown here is derived from an EMBL/GenBank/DDBJ whole genome shotgun (WGS) entry which is preliminary data.</text>
</comment>